<gene>
    <name evidence="6" type="ORF">PECUL_23A029395</name>
</gene>
<evidence type="ECO:0000313" key="6">
    <source>
        <dbReference type="EMBL" id="CAH2314363.1"/>
    </source>
</evidence>
<dbReference type="PANTHER" id="PTHR10036:SF25">
    <property type="entry name" value="HEP21 PROTEIN"/>
    <property type="match status" value="1"/>
</dbReference>
<dbReference type="CDD" id="cd00117">
    <property type="entry name" value="TFP"/>
    <property type="match status" value="1"/>
</dbReference>
<evidence type="ECO:0000259" key="5">
    <source>
        <dbReference type="Pfam" id="PF00021"/>
    </source>
</evidence>
<keyword evidence="1 4" id="KW-0732">Signal</keyword>
<keyword evidence="3" id="KW-0472">Membrane</keyword>
<evidence type="ECO:0000313" key="7">
    <source>
        <dbReference type="Proteomes" id="UP001295444"/>
    </source>
</evidence>
<feature type="signal peptide" evidence="4">
    <location>
        <begin position="1"/>
        <end position="20"/>
    </location>
</feature>
<feature type="domain" description="UPAR/Ly6" evidence="5">
    <location>
        <begin position="20"/>
        <end position="96"/>
    </location>
</feature>
<protein>
    <recommendedName>
        <fullName evidence="5">UPAR/Ly6 domain-containing protein</fullName>
    </recommendedName>
</protein>
<dbReference type="InterPro" id="IPR045860">
    <property type="entry name" value="Snake_toxin-like_sf"/>
</dbReference>
<keyword evidence="2" id="KW-1015">Disulfide bond</keyword>
<keyword evidence="3" id="KW-1133">Transmembrane helix</keyword>
<dbReference type="EMBL" id="OW240920">
    <property type="protein sequence ID" value="CAH2314363.1"/>
    <property type="molecule type" value="Genomic_DNA"/>
</dbReference>
<evidence type="ECO:0000256" key="1">
    <source>
        <dbReference type="ARBA" id="ARBA00022729"/>
    </source>
</evidence>
<dbReference type="InterPro" id="IPR016054">
    <property type="entry name" value="LY6_UPA_recep-like"/>
</dbReference>
<reference evidence="6" key="1">
    <citation type="submission" date="2022-03" db="EMBL/GenBank/DDBJ databases">
        <authorList>
            <person name="Alioto T."/>
            <person name="Alioto T."/>
            <person name="Gomez Garrido J."/>
        </authorList>
    </citation>
    <scope>NUCLEOTIDE SEQUENCE</scope>
</reference>
<dbReference type="Proteomes" id="UP001295444">
    <property type="component" value="Chromosome 09"/>
</dbReference>
<dbReference type="Pfam" id="PF00021">
    <property type="entry name" value="UPAR_LY6"/>
    <property type="match status" value="1"/>
</dbReference>
<accession>A0AAD1WMW9</accession>
<name>A0AAD1WMW9_PELCU</name>
<keyword evidence="3" id="KW-0812">Transmembrane</keyword>
<evidence type="ECO:0000256" key="2">
    <source>
        <dbReference type="ARBA" id="ARBA00023157"/>
    </source>
</evidence>
<organism evidence="6 7">
    <name type="scientific">Pelobates cultripes</name>
    <name type="common">Western spadefoot toad</name>
    <dbReference type="NCBI Taxonomy" id="61616"/>
    <lineage>
        <taxon>Eukaryota</taxon>
        <taxon>Metazoa</taxon>
        <taxon>Chordata</taxon>
        <taxon>Craniata</taxon>
        <taxon>Vertebrata</taxon>
        <taxon>Euteleostomi</taxon>
        <taxon>Amphibia</taxon>
        <taxon>Batrachia</taxon>
        <taxon>Anura</taxon>
        <taxon>Pelobatoidea</taxon>
        <taxon>Pelobatidae</taxon>
        <taxon>Pelobates</taxon>
    </lineage>
</organism>
<feature type="chain" id="PRO_5041975016" description="UPAR/Ly6 domain-containing protein" evidence="4">
    <location>
        <begin position="21"/>
        <end position="119"/>
    </location>
</feature>
<keyword evidence="7" id="KW-1185">Reference proteome</keyword>
<evidence type="ECO:0000256" key="3">
    <source>
        <dbReference type="SAM" id="Phobius"/>
    </source>
</evidence>
<dbReference type="SUPFAM" id="SSF57302">
    <property type="entry name" value="Snake toxin-like"/>
    <property type="match status" value="1"/>
</dbReference>
<dbReference type="Gene3D" id="2.10.60.10">
    <property type="entry name" value="CD59"/>
    <property type="match status" value="1"/>
</dbReference>
<evidence type="ECO:0000256" key="4">
    <source>
        <dbReference type="SAM" id="SignalP"/>
    </source>
</evidence>
<dbReference type="AlphaFoldDB" id="A0AAD1WMW9"/>
<feature type="transmembrane region" description="Helical" evidence="3">
    <location>
        <begin position="97"/>
        <end position="116"/>
    </location>
</feature>
<sequence>MKTLVTVLLFVHWSFQLGHSLDCYSCTTGFCLIPSTVSCGLLERCISYTYTAAGLSMKKKGCVNPTECDVDDSETNVSAIMKTRHFCCDSDLCNSAITPWLSAVTGIAVLVALWLFKLS</sequence>
<dbReference type="PANTHER" id="PTHR10036">
    <property type="entry name" value="CD59 GLYCOPROTEIN"/>
    <property type="match status" value="1"/>
</dbReference>
<proteinExistence type="predicted"/>